<dbReference type="InterPro" id="IPR009003">
    <property type="entry name" value="Peptidase_S1_PA"/>
</dbReference>
<evidence type="ECO:0000256" key="1">
    <source>
        <dbReference type="SAM" id="MobiDB-lite"/>
    </source>
</evidence>
<organism evidence="2 3">
    <name type="scientific">Stenotrophomonas maltophilia</name>
    <name type="common">Pseudomonas maltophilia</name>
    <name type="synonym">Xanthomonas maltophilia</name>
    <dbReference type="NCBI Taxonomy" id="40324"/>
    <lineage>
        <taxon>Bacteria</taxon>
        <taxon>Pseudomonadati</taxon>
        <taxon>Pseudomonadota</taxon>
        <taxon>Gammaproteobacteria</taxon>
        <taxon>Lysobacterales</taxon>
        <taxon>Lysobacteraceae</taxon>
        <taxon>Stenotrophomonas</taxon>
        <taxon>Stenotrophomonas maltophilia group</taxon>
    </lineage>
</organism>
<gene>
    <name evidence="2" type="ORF">D7Y33_13950</name>
</gene>
<dbReference type="AlphaFoldDB" id="A0A2J0SXV2"/>
<dbReference type="SUPFAM" id="SSF50494">
    <property type="entry name" value="Trypsin-like serine proteases"/>
    <property type="match status" value="1"/>
</dbReference>
<evidence type="ECO:0000313" key="2">
    <source>
        <dbReference type="EMBL" id="MBA0312095.1"/>
    </source>
</evidence>
<comment type="caution">
    <text evidence="2">The sequence shown here is derived from an EMBL/GenBank/DDBJ whole genome shotgun (WGS) entry which is preliminary data.</text>
</comment>
<dbReference type="RefSeq" id="WP_049432837.1">
    <property type="nucleotide sequence ID" value="NZ_CP154630.1"/>
</dbReference>
<reference evidence="2" key="1">
    <citation type="submission" date="2018-09" db="EMBL/GenBank/DDBJ databases">
        <authorList>
            <person name="Groschel M."/>
            <person name="Kohl T."/>
            <person name="Conchillo-Sole O."/>
            <person name="Mamat U."/>
            <person name="Yero D."/>
            <person name="Niemann S."/>
            <person name="Daura X."/>
            <person name="Gibert I."/>
        </authorList>
    </citation>
    <scope>NUCLEOTIDE SEQUENCE</scope>
    <source>
        <strain evidence="2">OG156</strain>
    </source>
</reference>
<dbReference type="Gene3D" id="2.40.10.10">
    <property type="entry name" value="Trypsin-like serine proteases"/>
    <property type="match status" value="2"/>
</dbReference>
<feature type="region of interest" description="Disordered" evidence="1">
    <location>
        <begin position="20"/>
        <end position="47"/>
    </location>
</feature>
<dbReference type="OrthoDB" id="8392384at2"/>
<accession>A0A2J0SXV2</accession>
<name>A0A2J0SXV2_STEMA</name>
<proteinExistence type="predicted"/>
<dbReference type="EMBL" id="RAUE01000023">
    <property type="protein sequence ID" value="MBA0312095.1"/>
    <property type="molecule type" value="Genomic_DNA"/>
</dbReference>
<dbReference type="Proteomes" id="UP000822271">
    <property type="component" value="Unassembled WGS sequence"/>
</dbReference>
<dbReference type="InterPro" id="IPR043504">
    <property type="entry name" value="Peptidase_S1_PA_chymotrypsin"/>
</dbReference>
<protein>
    <recommendedName>
        <fullName evidence="4">Serine protease</fullName>
    </recommendedName>
</protein>
<sequence length="293" mass="31263">METSQEEILAYWTNERLAAVPDKGDAPIKPPGQDPLQTDGDPWRGTGPHPVGVGRLFLTRPDGKDASCTATVVDSLGGDILVTAWHCLAQLDEQGAVHWSHHLLFAPYFENGTAPLGRYPIRRIVAPQASISGALDTSFLQTHTGASGEGPARHAGSQAIRFDERPAAGPRVTFGYPVSANGIGLIPPTPWYEFGNPEYTGQQLAYCATARVELSACRPFGSEKILQWGLACVQGPGSSGGPVLEDFDFDSGHGVVVGVNSMGVVNDGRAHLCSAETEALAERAYRYIQQQTP</sequence>
<evidence type="ECO:0000313" key="3">
    <source>
        <dbReference type="Proteomes" id="UP000822271"/>
    </source>
</evidence>
<evidence type="ECO:0008006" key="4">
    <source>
        <dbReference type="Google" id="ProtNLM"/>
    </source>
</evidence>
<reference evidence="2" key="2">
    <citation type="journal article" date="2020" name="Front. Microbiol.">
        <title>Genetic Variants of the DSF Quorum Sensing System in Stenotrophomonas maltophilia Influence Virulence and Resistance Phenotypes Among Genotypically Diverse Clinical Isolates.</title>
        <authorList>
            <person name="Yero D."/>
            <person name="Huedo P."/>
            <person name="Conchillo-Sole O."/>
            <person name="Martinez-Servat S."/>
            <person name="Mamat U."/>
            <person name="Coves X."/>
            <person name="Llanas F."/>
            <person name="Roca I."/>
            <person name="Vila J."/>
            <person name="Schaible U.E."/>
            <person name="Daura X."/>
            <person name="Gibert I."/>
        </authorList>
    </citation>
    <scope>NUCLEOTIDE SEQUENCE</scope>
    <source>
        <strain evidence="2">OG156</strain>
    </source>
</reference>